<accession>A0A1M5ACP0</accession>
<dbReference type="GO" id="GO:0005829">
    <property type="term" value="C:cytosol"/>
    <property type="evidence" value="ECO:0007669"/>
    <property type="project" value="TreeGrafter"/>
</dbReference>
<keyword evidence="4" id="KW-0804">Transcription</keyword>
<dbReference type="RefSeq" id="WP_072853434.1">
    <property type="nucleotide sequence ID" value="NZ_FQVI01000019.1"/>
</dbReference>
<keyword evidence="7" id="KW-1185">Reference proteome</keyword>
<evidence type="ECO:0000313" key="7">
    <source>
        <dbReference type="Proteomes" id="UP000184245"/>
    </source>
</evidence>
<evidence type="ECO:0000256" key="4">
    <source>
        <dbReference type="ARBA" id="ARBA00023163"/>
    </source>
</evidence>
<name>A0A1M5ACP0_9CLOT</name>
<keyword evidence="3 6" id="KW-0238">DNA-binding</keyword>
<dbReference type="AlphaFoldDB" id="A0A1M5ACP0"/>
<dbReference type="Pfam" id="PF03466">
    <property type="entry name" value="LysR_substrate"/>
    <property type="match status" value="1"/>
</dbReference>
<dbReference type="PANTHER" id="PTHR30419">
    <property type="entry name" value="HTH-TYPE TRANSCRIPTIONAL REGULATOR YBHD"/>
    <property type="match status" value="1"/>
</dbReference>
<evidence type="ECO:0000256" key="2">
    <source>
        <dbReference type="ARBA" id="ARBA00023015"/>
    </source>
</evidence>
<dbReference type="InterPro" id="IPR050950">
    <property type="entry name" value="HTH-type_LysR_regulators"/>
</dbReference>
<keyword evidence="2" id="KW-0805">Transcription regulation</keyword>
<dbReference type="GO" id="GO:0003677">
    <property type="term" value="F:DNA binding"/>
    <property type="evidence" value="ECO:0007669"/>
    <property type="project" value="UniProtKB-KW"/>
</dbReference>
<evidence type="ECO:0000259" key="5">
    <source>
        <dbReference type="PROSITE" id="PS50931"/>
    </source>
</evidence>
<dbReference type="OrthoDB" id="1652954at2"/>
<dbReference type="GO" id="GO:0003700">
    <property type="term" value="F:DNA-binding transcription factor activity"/>
    <property type="evidence" value="ECO:0007669"/>
    <property type="project" value="InterPro"/>
</dbReference>
<evidence type="ECO:0000256" key="1">
    <source>
        <dbReference type="ARBA" id="ARBA00009437"/>
    </source>
</evidence>
<dbReference type="InterPro" id="IPR036388">
    <property type="entry name" value="WH-like_DNA-bd_sf"/>
</dbReference>
<proteinExistence type="inferred from homology"/>
<dbReference type="FunFam" id="1.10.10.10:FF:000001">
    <property type="entry name" value="LysR family transcriptional regulator"/>
    <property type="match status" value="1"/>
</dbReference>
<dbReference type="CDD" id="cd05466">
    <property type="entry name" value="PBP2_LTTR_substrate"/>
    <property type="match status" value="1"/>
</dbReference>
<dbReference type="SUPFAM" id="SSF53850">
    <property type="entry name" value="Periplasmic binding protein-like II"/>
    <property type="match status" value="1"/>
</dbReference>
<organism evidence="6 7">
    <name type="scientific">Lactonifactor longoviformis DSM 17459</name>
    <dbReference type="NCBI Taxonomy" id="1122155"/>
    <lineage>
        <taxon>Bacteria</taxon>
        <taxon>Bacillati</taxon>
        <taxon>Bacillota</taxon>
        <taxon>Clostridia</taxon>
        <taxon>Eubacteriales</taxon>
        <taxon>Clostridiaceae</taxon>
        <taxon>Lactonifactor</taxon>
    </lineage>
</organism>
<dbReference type="PRINTS" id="PR00039">
    <property type="entry name" value="HTHLYSR"/>
</dbReference>
<dbReference type="InterPro" id="IPR000847">
    <property type="entry name" value="LysR_HTH_N"/>
</dbReference>
<evidence type="ECO:0000256" key="3">
    <source>
        <dbReference type="ARBA" id="ARBA00023125"/>
    </source>
</evidence>
<feature type="domain" description="HTH lysR-type" evidence="5">
    <location>
        <begin position="1"/>
        <end position="58"/>
    </location>
</feature>
<dbReference type="EMBL" id="FQVI01000019">
    <property type="protein sequence ID" value="SHF28033.1"/>
    <property type="molecule type" value="Genomic_DNA"/>
</dbReference>
<dbReference type="STRING" id="1122155.SAMN02745158_03143"/>
<dbReference type="Pfam" id="PF00126">
    <property type="entry name" value="HTH_1"/>
    <property type="match status" value="1"/>
</dbReference>
<gene>
    <name evidence="6" type="ORF">SAMN02745158_03143</name>
</gene>
<dbReference type="SUPFAM" id="SSF46785">
    <property type="entry name" value="Winged helix' DNA-binding domain"/>
    <property type="match status" value="1"/>
</dbReference>
<comment type="similarity">
    <text evidence="1">Belongs to the LysR transcriptional regulatory family.</text>
</comment>
<sequence length="301" mass="34749">MTFEQLQHFLAIAKYKNYSIAAEESFVSQSSLSKQIKALEEELGFKLFDRTTRNIELTEGGEEFVMYSKRILQEYKEMLSRLRRYTDESKNTLRIAAIPVMNHYGLTDIIFHFQQQYPGVRVKVLEKDGSYVVQDLEKGDADLVFLRSHHIPEGEFLIYPLIDDELVLITGQDHRFSNRDEIELKEAEDEEFLFLGANTGMHQTCIKACKMAGFIPKERCLDLRSSTIKNLVANGQGISLMMKASIEYMKDPRIHIVYLKEHPIVNLALATKEEKLSDVSRTFIEYVQDSFGHLTDGEEVM</sequence>
<dbReference type="Proteomes" id="UP000184245">
    <property type="component" value="Unassembled WGS sequence"/>
</dbReference>
<protein>
    <submittedName>
        <fullName evidence="6">DNA-binding transcriptional regulator, LysR family</fullName>
    </submittedName>
</protein>
<dbReference type="Gene3D" id="1.10.10.10">
    <property type="entry name" value="Winged helix-like DNA-binding domain superfamily/Winged helix DNA-binding domain"/>
    <property type="match status" value="1"/>
</dbReference>
<dbReference type="InterPro" id="IPR036390">
    <property type="entry name" value="WH_DNA-bd_sf"/>
</dbReference>
<reference evidence="6 7" key="1">
    <citation type="submission" date="2016-11" db="EMBL/GenBank/DDBJ databases">
        <authorList>
            <person name="Jaros S."/>
            <person name="Januszkiewicz K."/>
            <person name="Wedrychowicz H."/>
        </authorList>
    </citation>
    <scope>NUCLEOTIDE SEQUENCE [LARGE SCALE GENOMIC DNA]</scope>
    <source>
        <strain evidence="6 7">DSM 17459</strain>
    </source>
</reference>
<dbReference type="PROSITE" id="PS50931">
    <property type="entry name" value="HTH_LYSR"/>
    <property type="match status" value="1"/>
</dbReference>
<dbReference type="Gene3D" id="3.40.190.290">
    <property type="match status" value="1"/>
</dbReference>
<dbReference type="InterPro" id="IPR005119">
    <property type="entry name" value="LysR_subst-bd"/>
</dbReference>
<evidence type="ECO:0000313" key="6">
    <source>
        <dbReference type="EMBL" id="SHF28033.1"/>
    </source>
</evidence>